<accession>A0ABW9XAM5</accession>
<dbReference type="EMBL" id="JAAAPO010000001">
    <property type="protein sequence ID" value="NBC35574.1"/>
    <property type="molecule type" value="Genomic_DNA"/>
</dbReference>
<dbReference type="CDD" id="cd02440">
    <property type="entry name" value="AdoMet_MTases"/>
    <property type="match status" value="1"/>
</dbReference>
<dbReference type="InterPro" id="IPR029063">
    <property type="entry name" value="SAM-dependent_MTases_sf"/>
</dbReference>
<name>A0ABW9XAM5_9SPHN</name>
<dbReference type="Pfam" id="PF13649">
    <property type="entry name" value="Methyltransf_25"/>
    <property type="match status" value="1"/>
</dbReference>
<comment type="caution">
    <text evidence="2">The sequence shown here is derived from an EMBL/GenBank/DDBJ whole genome shotgun (WGS) entry which is preliminary data.</text>
</comment>
<reference evidence="3" key="1">
    <citation type="submission" date="2020-01" db="EMBL/GenBank/DDBJ databases">
        <title>Sphingomonas sp. strain CSW-10.</title>
        <authorList>
            <person name="Chen W.-M."/>
        </authorList>
    </citation>
    <scope>NUCLEOTIDE SEQUENCE [LARGE SCALE GENOMIC DNA]</scope>
    <source>
        <strain evidence="3">FSY-8</strain>
    </source>
</reference>
<organism evidence="2 3">
    <name type="scientific">Novosphingobium ovatum</name>
    <dbReference type="NCBI Taxonomy" id="1908523"/>
    <lineage>
        <taxon>Bacteria</taxon>
        <taxon>Pseudomonadati</taxon>
        <taxon>Pseudomonadota</taxon>
        <taxon>Alphaproteobacteria</taxon>
        <taxon>Sphingomonadales</taxon>
        <taxon>Sphingomonadaceae</taxon>
        <taxon>Novosphingobium</taxon>
    </lineage>
</organism>
<sequence>MDDVYRWQRHIYDVTRKYFLFGRDRMIAGLDLADGAHVLEIGCGTGRNLAQVGDIWPHARLYGFDISEQMLATAQGRLMARAHLAQGDACAFDPVALFGRAEFDRVFISYALSMIPDWQAALHAACAVLAPGGELHIVDFGDCAGVPQPLRAGLRAWLRHFHVTPRLDLSERAAGAVATRRFKIRTRRGPLGYYQLIVLKRRKKG</sequence>
<dbReference type="GO" id="GO:0032259">
    <property type="term" value="P:methylation"/>
    <property type="evidence" value="ECO:0007669"/>
    <property type="project" value="UniProtKB-KW"/>
</dbReference>
<dbReference type="PANTHER" id="PTHR47473">
    <property type="entry name" value="BTA1P"/>
    <property type="match status" value="1"/>
</dbReference>
<keyword evidence="3" id="KW-1185">Reference proteome</keyword>
<dbReference type="GO" id="GO:0008168">
    <property type="term" value="F:methyltransferase activity"/>
    <property type="evidence" value="ECO:0007669"/>
    <property type="project" value="UniProtKB-KW"/>
</dbReference>
<gene>
    <name evidence="2" type="ORF">GTZ99_03275</name>
</gene>
<evidence type="ECO:0000313" key="2">
    <source>
        <dbReference type="EMBL" id="NBC35574.1"/>
    </source>
</evidence>
<dbReference type="SUPFAM" id="SSF53335">
    <property type="entry name" value="S-adenosyl-L-methionine-dependent methyltransferases"/>
    <property type="match status" value="1"/>
</dbReference>
<dbReference type="InterPro" id="IPR041698">
    <property type="entry name" value="Methyltransf_25"/>
</dbReference>
<feature type="domain" description="Methyltransferase" evidence="1">
    <location>
        <begin position="38"/>
        <end position="133"/>
    </location>
</feature>
<evidence type="ECO:0000313" key="3">
    <source>
        <dbReference type="Proteomes" id="UP000753724"/>
    </source>
</evidence>
<dbReference type="Gene3D" id="3.40.50.150">
    <property type="entry name" value="Vaccinia Virus protein VP39"/>
    <property type="match status" value="1"/>
</dbReference>
<protein>
    <submittedName>
        <fullName evidence="2">Methyltransferase domain-containing protein</fullName>
    </submittedName>
</protein>
<keyword evidence="2" id="KW-0808">Transferase</keyword>
<evidence type="ECO:0000259" key="1">
    <source>
        <dbReference type="Pfam" id="PF13649"/>
    </source>
</evidence>
<proteinExistence type="predicted"/>
<dbReference type="Proteomes" id="UP000753724">
    <property type="component" value="Unassembled WGS sequence"/>
</dbReference>
<keyword evidence="2" id="KW-0489">Methyltransferase</keyword>
<dbReference type="PANTHER" id="PTHR47473:SF1">
    <property type="entry name" value="METHYLTRANSFERASE DOMAIN-CONTAINING PROTEIN"/>
    <property type="match status" value="1"/>
</dbReference>